<keyword evidence="7" id="KW-0472">Membrane</keyword>
<dbReference type="AlphaFoldDB" id="A0A482A2C1"/>
<dbReference type="PANTHER" id="PTHR35325:SF1">
    <property type="entry name" value="PHOTOSYSTEM II REACTION CENTER PROTEIN K"/>
    <property type="match status" value="1"/>
</dbReference>
<reference evidence="9" key="1">
    <citation type="submission" date="2017-10" db="EMBL/GenBank/DDBJ databases">
        <authorList>
            <person name="Zhang H."/>
            <person name="Zhang X."/>
        </authorList>
    </citation>
    <scope>NUCLEOTIDE SEQUENCE</scope>
</reference>
<evidence type="ECO:0000256" key="3">
    <source>
        <dbReference type="ARBA" id="ARBA00022531"/>
    </source>
</evidence>
<keyword evidence="2" id="KW-0674">Reaction center</keyword>
<dbReference type="RefSeq" id="YP_009584168.1">
    <property type="nucleotide sequence ID" value="NC_041575.1"/>
</dbReference>
<keyword evidence="3" id="KW-0602">Photosynthesis</keyword>
<keyword evidence="6" id="KW-0793">Thylakoid</keyword>
<evidence type="ECO:0000256" key="1">
    <source>
        <dbReference type="ARBA" id="ARBA00004167"/>
    </source>
</evidence>
<evidence type="ECO:0000313" key="9">
    <source>
        <dbReference type="EMBL" id="QBL07923.1"/>
    </source>
</evidence>
<keyword evidence="5" id="KW-1133">Transmembrane helix</keyword>
<evidence type="ECO:0000256" key="4">
    <source>
        <dbReference type="ARBA" id="ARBA00022692"/>
    </source>
</evidence>
<dbReference type="EMBL" id="MG272483">
    <property type="protein sequence ID" value="QBL07923.1"/>
    <property type="molecule type" value="Genomic_DNA"/>
</dbReference>
<keyword evidence="8" id="KW-0604">Photosystem II</keyword>
<accession>A0A482A2C1</accession>
<keyword evidence="9" id="KW-0150">Chloroplast</keyword>
<dbReference type="GeneID" id="39713376"/>
<name>A0A482A2C1_SELUN</name>
<dbReference type="GO" id="GO:0005737">
    <property type="term" value="C:cytoplasm"/>
    <property type="evidence" value="ECO:0007669"/>
    <property type="project" value="UniProtKB-ARBA"/>
</dbReference>
<dbReference type="InterPro" id="IPR003687">
    <property type="entry name" value="PSII_PsbK"/>
</dbReference>
<sequence>MLDIYPGNFAPSTISAKSPEAYATSDPTVDVMPIIPLLPSLLAPVRQAPVGSR</sequence>
<keyword evidence="4" id="KW-0812">Transmembrane</keyword>
<dbReference type="GeneID" id="39713307"/>
<evidence type="ECO:0000256" key="6">
    <source>
        <dbReference type="ARBA" id="ARBA00023078"/>
    </source>
</evidence>
<dbReference type="GO" id="GO:0015979">
    <property type="term" value="P:photosynthesis"/>
    <property type="evidence" value="ECO:0007669"/>
    <property type="project" value="UniProtKB-KW"/>
</dbReference>
<gene>
    <name evidence="9" type="primary">psbK</name>
</gene>
<reference evidence="9" key="2">
    <citation type="journal article" date="2018" name="J. ISSAAS">
        <title>The Unique Evolutionary Trajectory 1 and Dynamic Conformations of DR and IR/DR-coexisting Plastomes of the Early Vascular Plant Selaginellaceae (Lycophyte).</title>
        <authorList>
            <person name="Zhang H.-R."/>
            <person name="Xiang Q.-P."/>
            <person name="Zhang X.-C."/>
        </authorList>
    </citation>
    <scope>NUCLEOTIDE SEQUENCE</scope>
</reference>
<dbReference type="EMBL" id="MG272483">
    <property type="protein sequence ID" value="QBL07867.1"/>
    <property type="molecule type" value="Genomic_DNA"/>
</dbReference>
<dbReference type="InterPro" id="IPR037270">
    <property type="entry name" value="PSII_PsbK_sf"/>
</dbReference>
<comment type="subcellular location">
    <subcellularLocation>
        <location evidence="1">Membrane</location>
        <topology evidence="1">Single-pass membrane protein</topology>
    </subcellularLocation>
</comment>
<protein>
    <submittedName>
        <fullName evidence="9">Photosystem II protein K</fullName>
    </submittedName>
</protein>
<organism evidence="9">
    <name type="scientific">Selaginella uncinata</name>
    <name type="common">Blue spike-moss</name>
    <name type="synonym">Lycopodium uncinatum</name>
    <dbReference type="NCBI Taxonomy" id="307165"/>
    <lineage>
        <taxon>Eukaryota</taxon>
        <taxon>Viridiplantae</taxon>
        <taxon>Streptophyta</taxon>
        <taxon>Embryophyta</taxon>
        <taxon>Tracheophyta</taxon>
        <taxon>Lycopodiopsida</taxon>
        <taxon>Selaginellales</taxon>
        <taxon>Selaginellaceae</taxon>
        <taxon>Selaginella</taxon>
    </lineage>
</organism>
<evidence type="ECO:0000256" key="5">
    <source>
        <dbReference type="ARBA" id="ARBA00022989"/>
    </source>
</evidence>
<evidence type="ECO:0000256" key="8">
    <source>
        <dbReference type="ARBA" id="ARBA00023276"/>
    </source>
</evidence>
<dbReference type="PANTHER" id="PTHR35325">
    <property type="match status" value="1"/>
</dbReference>
<dbReference type="SUPFAM" id="SSF161037">
    <property type="entry name" value="Photosystem II reaction center protein K, PsbK"/>
    <property type="match status" value="1"/>
</dbReference>
<proteinExistence type="predicted"/>
<evidence type="ECO:0000256" key="7">
    <source>
        <dbReference type="ARBA" id="ARBA00023136"/>
    </source>
</evidence>
<dbReference type="GO" id="GO:0009539">
    <property type="term" value="C:photosystem II reaction center"/>
    <property type="evidence" value="ECO:0007669"/>
    <property type="project" value="InterPro"/>
</dbReference>
<geneLocation type="chloroplast" evidence="9"/>
<keyword evidence="9" id="KW-0934">Plastid</keyword>
<dbReference type="Pfam" id="PF02533">
    <property type="entry name" value="PsbK"/>
    <property type="match status" value="1"/>
</dbReference>
<evidence type="ECO:0000256" key="2">
    <source>
        <dbReference type="ARBA" id="ARBA00022469"/>
    </source>
</evidence>
<dbReference type="RefSeq" id="YP_009584225.1">
    <property type="nucleotide sequence ID" value="NC_041575.1"/>
</dbReference>